<keyword evidence="14" id="KW-0472">Membrane</keyword>
<protein>
    <recommendedName>
        <fullName evidence="6">unspecific monooxygenase</fullName>
        <ecNumber evidence="6">1.14.14.1</ecNumber>
    </recommendedName>
</protein>
<dbReference type="PRINTS" id="PR00463">
    <property type="entry name" value="EP450I"/>
</dbReference>
<dbReference type="InterPro" id="IPR050476">
    <property type="entry name" value="Insect_CytP450_Detox"/>
</dbReference>
<keyword evidence="12 16" id="KW-0408">Iron</keyword>
<proteinExistence type="inferred from homology"/>
<dbReference type="PANTHER" id="PTHR24292">
    <property type="entry name" value="CYTOCHROME P450"/>
    <property type="match status" value="1"/>
</dbReference>
<dbReference type="GO" id="GO:0005506">
    <property type="term" value="F:iron ion binding"/>
    <property type="evidence" value="ECO:0007669"/>
    <property type="project" value="InterPro"/>
</dbReference>
<comment type="subcellular location">
    <subcellularLocation>
        <location evidence="4">Endoplasmic reticulum membrane</location>
        <topology evidence="4">Peripheral membrane protein</topology>
    </subcellularLocation>
    <subcellularLocation>
        <location evidence="3">Microsome membrane</location>
        <topology evidence="3">Peripheral membrane protein</topology>
    </subcellularLocation>
</comment>
<dbReference type="Pfam" id="PF00067">
    <property type="entry name" value="p450"/>
    <property type="match status" value="1"/>
</dbReference>
<sequence length="511" mass="58813">MLYIILITLVIIWYLYGTRTFGYWRKRGIKNDEPIPYFGNNLKQFIQKSSIAMLATEAYKKYPEETVVGFFRSTSPELVIRDPELVKRILITDFQHFYDRGFNSHKTSIEPLFKNLFFADGDLWKLIRKGFSQSFSTGKIKAMFSIITERAEKLQLQAAEISKLEYYDMRELIARYTTDFIGVCGFGINIDSLNDENSEFRKLGNRIFHRSFRDALVGALKYMFPNCFKNFHFLSSEVETVINALVKKILKSRNYEPSGKNDFIDLMLELKKKGNLITESLEFRDENGLPKLVELELDDMILTAQCFVFFGAGFETSSTSASYTLHQLAFNMEYQEKVQAEIDRILPKYNNKLTYEAINELNTLEKAFYEALRIFPPVAFLIRKCTSPTYTFPEINLTINEGVKVIIPVQALHNDEKYFHEPEKFNPDRFSTANEFKNNIFLPFGDGPRACVASRLGKVLAMAGIAAILQKFTVEPCAISRLHPIPQPMAVVSESFIGGLPLKLTERTRSL</sequence>
<dbReference type="OrthoDB" id="2789670at2759"/>
<evidence type="ECO:0000256" key="11">
    <source>
        <dbReference type="ARBA" id="ARBA00023002"/>
    </source>
</evidence>
<evidence type="ECO:0000256" key="14">
    <source>
        <dbReference type="ARBA" id="ARBA00023136"/>
    </source>
</evidence>
<dbReference type="PROSITE" id="PS00086">
    <property type="entry name" value="CYTOCHROME_P450"/>
    <property type="match status" value="1"/>
</dbReference>
<evidence type="ECO:0000256" key="17">
    <source>
        <dbReference type="RuleBase" id="RU000461"/>
    </source>
</evidence>
<evidence type="ECO:0000256" key="8">
    <source>
        <dbReference type="ARBA" id="ARBA00022723"/>
    </source>
</evidence>
<evidence type="ECO:0000256" key="5">
    <source>
        <dbReference type="ARBA" id="ARBA00010617"/>
    </source>
</evidence>
<evidence type="ECO:0000256" key="15">
    <source>
        <dbReference type="ARBA" id="ARBA00047827"/>
    </source>
</evidence>
<dbReference type="Gene3D" id="1.10.630.10">
    <property type="entry name" value="Cytochrome P450"/>
    <property type="match status" value="1"/>
</dbReference>
<keyword evidence="18" id="KW-1185">Reference proteome</keyword>
<dbReference type="InterPro" id="IPR001128">
    <property type="entry name" value="Cyt_P450"/>
</dbReference>
<evidence type="ECO:0000256" key="16">
    <source>
        <dbReference type="PIRSR" id="PIRSR602401-1"/>
    </source>
</evidence>
<keyword evidence="10" id="KW-0492">Microsome</keyword>
<evidence type="ECO:0000256" key="13">
    <source>
        <dbReference type="ARBA" id="ARBA00023033"/>
    </source>
</evidence>
<dbReference type="GO" id="GO:0016712">
    <property type="term" value="F:oxidoreductase activity, acting on paired donors, with incorporation or reduction of molecular oxygen, reduced flavin or flavoprotein as one donor, and incorporation of one atom of oxygen"/>
    <property type="evidence" value="ECO:0007669"/>
    <property type="project" value="UniProtKB-EC"/>
</dbReference>
<evidence type="ECO:0000256" key="3">
    <source>
        <dbReference type="ARBA" id="ARBA00004174"/>
    </source>
</evidence>
<dbReference type="PANTHER" id="PTHR24292:SF84">
    <property type="entry name" value="CYTOCHROME P450 28A5-RELATED"/>
    <property type="match status" value="1"/>
</dbReference>
<dbReference type="InterPro" id="IPR017972">
    <property type="entry name" value="Cyt_P450_CS"/>
</dbReference>
<dbReference type="GO" id="GO:0020037">
    <property type="term" value="F:heme binding"/>
    <property type="evidence" value="ECO:0007669"/>
    <property type="project" value="InterPro"/>
</dbReference>
<dbReference type="AlphaFoldDB" id="A0A8B8HPL6"/>
<dbReference type="RefSeq" id="XP_026486788.2">
    <property type="nucleotide sequence ID" value="XM_026631003.2"/>
</dbReference>
<reference evidence="19" key="1">
    <citation type="submission" date="2025-08" db="UniProtKB">
        <authorList>
            <consortium name="RefSeq"/>
        </authorList>
    </citation>
    <scope>IDENTIFICATION</scope>
    <source>
        <tissue evidence="19">Whole body</tissue>
    </source>
</reference>
<feature type="binding site" description="axial binding residue" evidence="16">
    <location>
        <position position="451"/>
    </location>
    <ligand>
        <name>heme</name>
        <dbReference type="ChEBI" id="CHEBI:30413"/>
    </ligand>
    <ligandPart>
        <name>Fe</name>
        <dbReference type="ChEBI" id="CHEBI:18248"/>
    </ligandPart>
</feature>
<dbReference type="GO" id="GO:0005789">
    <property type="term" value="C:endoplasmic reticulum membrane"/>
    <property type="evidence" value="ECO:0007669"/>
    <property type="project" value="UniProtKB-SubCell"/>
</dbReference>
<evidence type="ECO:0000256" key="10">
    <source>
        <dbReference type="ARBA" id="ARBA00022848"/>
    </source>
</evidence>
<evidence type="ECO:0000313" key="19">
    <source>
        <dbReference type="RefSeq" id="XP_026486788.2"/>
    </source>
</evidence>
<evidence type="ECO:0000256" key="9">
    <source>
        <dbReference type="ARBA" id="ARBA00022824"/>
    </source>
</evidence>
<dbReference type="SUPFAM" id="SSF48264">
    <property type="entry name" value="Cytochrome P450"/>
    <property type="match status" value="1"/>
</dbReference>
<dbReference type="Proteomes" id="UP001652626">
    <property type="component" value="Chromosome 16"/>
</dbReference>
<evidence type="ECO:0000256" key="4">
    <source>
        <dbReference type="ARBA" id="ARBA00004406"/>
    </source>
</evidence>
<accession>A0A8B8HPL6</accession>
<organism evidence="18 19">
    <name type="scientific">Vanessa tameamea</name>
    <name type="common">Kamehameha butterfly</name>
    <dbReference type="NCBI Taxonomy" id="334116"/>
    <lineage>
        <taxon>Eukaryota</taxon>
        <taxon>Metazoa</taxon>
        <taxon>Ecdysozoa</taxon>
        <taxon>Arthropoda</taxon>
        <taxon>Hexapoda</taxon>
        <taxon>Insecta</taxon>
        <taxon>Pterygota</taxon>
        <taxon>Neoptera</taxon>
        <taxon>Endopterygota</taxon>
        <taxon>Lepidoptera</taxon>
        <taxon>Glossata</taxon>
        <taxon>Ditrysia</taxon>
        <taxon>Papilionoidea</taxon>
        <taxon>Nymphalidae</taxon>
        <taxon>Nymphalinae</taxon>
        <taxon>Vanessa</taxon>
    </lineage>
</organism>
<evidence type="ECO:0000256" key="6">
    <source>
        <dbReference type="ARBA" id="ARBA00012109"/>
    </source>
</evidence>
<dbReference type="OMA" id="MFPELCK"/>
<comment type="function">
    <text evidence="2">May be involved in the metabolism of insect hormones and in the breakdown of synthetic insecticides.</text>
</comment>
<name>A0A8B8HPL6_VANTA</name>
<dbReference type="InterPro" id="IPR036396">
    <property type="entry name" value="Cyt_P450_sf"/>
</dbReference>
<dbReference type="CDD" id="cd11056">
    <property type="entry name" value="CYP6-like"/>
    <property type="match status" value="1"/>
</dbReference>
<dbReference type="EC" id="1.14.14.1" evidence="6"/>
<keyword evidence="8 16" id="KW-0479">Metal-binding</keyword>
<comment type="cofactor">
    <cofactor evidence="1 16">
        <name>heme</name>
        <dbReference type="ChEBI" id="CHEBI:30413"/>
    </cofactor>
</comment>
<evidence type="ECO:0000256" key="1">
    <source>
        <dbReference type="ARBA" id="ARBA00001971"/>
    </source>
</evidence>
<keyword evidence="7 16" id="KW-0349">Heme</keyword>
<comment type="catalytic activity">
    <reaction evidence="15">
        <text>an organic molecule + reduced [NADPH--hemoprotein reductase] + O2 = an alcohol + oxidized [NADPH--hemoprotein reductase] + H2O + H(+)</text>
        <dbReference type="Rhea" id="RHEA:17149"/>
        <dbReference type="Rhea" id="RHEA-COMP:11964"/>
        <dbReference type="Rhea" id="RHEA-COMP:11965"/>
        <dbReference type="ChEBI" id="CHEBI:15377"/>
        <dbReference type="ChEBI" id="CHEBI:15378"/>
        <dbReference type="ChEBI" id="CHEBI:15379"/>
        <dbReference type="ChEBI" id="CHEBI:30879"/>
        <dbReference type="ChEBI" id="CHEBI:57618"/>
        <dbReference type="ChEBI" id="CHEBI:58210"/>
        <dbReference type="ChEBI" id="CHEBI:142491"/>
        <dbReference type="EC" id="1.14.14.1"/>
    </reaction>
</comment>
<keyword evidence="13 17" id="KW-0503">Monooxygenase</keyword>
<evidence type="ECO:0000256" key="12">
    <source>
        <dbReference type="ARBA" id="ARBA00023004"/>
    </source>
</evidence>
<dbReference type="GeneID" id="113393895"/>
<evidence type="ECO:0000313" key="18">
    <source>
        <dbReference type="Proteomes" id="UP001652626"/>
    </source>
</evidence>
<dbReference type="PRINTS" id="PR00385">
    <property type="entry name" value="P450"/>
</dbReference>
<keyword evidence="11 17" id="KW-0560">Oxidoreductase</keyword>
<evidence type="ECO:0000256" key="7">
    <source>
        <dbReference type="ARBA" id="ARBA00022617"/>
    </source>
</evidence>
<keyword evidence="9" id="KW-0256">Endoplasmic reticulum</keyword>
<comment type="similarity">
    <text evidence="5 17">Belongs to the cytochrome P450 family.</text>
</comment>
<dbReference type="InterPro" id="IPR002401">
    <property type="entry name" value="Cyt_P450_E_grp-I"/>
</dbReference>
<evidence type="ECO:0000256" key="2">
    <source>
        <dbReference type="ARBA" id="ARBA00003690"/>
    </source>
</evidence>
<gene>
    <name evidence="19" type="primary">LOC113393895</name>
</gene>